<dbReference type="InParanoid" id="A0A067PKI1"/>
<accession>A0A067PKI1</accession>
<organism evidence="1 2">
    <name type="scientific">Jaapia argillacea MUCL 33604</name>
    <dbReference type="NCBI Taxonomy" id="933084"/>
    <lineage>
        <taxon>Eukaryota</taxon>
        <taxon>Fungi</taxon>
        <taxon>Dikarya</taxon>
        <taxon>Basidiomycota</taxon>
        <taxon>Agaricomycotina</taxon>
        <taxon>Agaricomycetes</taxon>
        <taxon>Agaricomycetidae</taxon>
        <taxon>Jaapiales</taxon>
        <taxon>Jaapiaceae</taxon>
        <taxon>Jaapia</taxon>
    </lineage>
</organism>
<reference evidence="2" key="1">
    <citation type="journal article" date="2014" name="Proc. Natl. Acad. Sci. U.S.A.">
        <title>Extensive sampling of basidiomycete genomes demonstrates inadequacy of the white-rot/brown-rot paradigm for wood decay fungi.</title>
        <authorList>
            <person name="Riley R."/>
            <person name="Salamov A.A."/>
            <person name="Brown D.W."/>
            <person name="Nagy L.G."/>
            <person name="Floudas D."/>
            <person name="Held B.W."/>
            <person name="Levasseur A."/>
            <person name="Lombard V."/>
            <person name="Morin E."/>
            <person name="Otillar R."/>
            <person name="Lindquist E.A."/>
            <person name="Sun H."/>
            <person name="LaButti K.M."/>
            <person name="Schmutz J."/>
            <person name="Jabbour D."/>
            <person name="Luo H."/>
            <person name="Baker S.E."/>
            <person name="Pisabarro A.G."/>
            <person name="Walton J.D."/>
            <person name="Blanchette R.A."/>
            <person name="Henrissat B."/>
            <person name="Martin F."/>
            <person name="Cullen D."/>
            <person name="Hibbett D.S."/>
            <person name="Grigoriev I.V."/>
        </authorList>
    </citation>
    <scope>NUCLEOTIDE SEQUENCE [LARGE SCALE GENOMIC DNA]</scope>
    <source>
        <strain evidence="2">MUCL 33604</strain>
    </source>
</reference>
<proteinExistence type="predicted"/>
<gene>
    <name evidence="1" type="ORF">JAAARDRAFT_406361</name>
</gene>
<name>A0A067PKI1_9AGAM</name>
<dbReference type="Proteomes" id="UP000027265">
    <property type="component" value="Unassembled WGS sequence"/>
</dbReference>
<evidence type="ECO:0000313" key="1">
    <source>
        <dbReference type="EMBL" id="KDQ54370.1"/>
    </source>
</evidence>
<dbReference type="HOGENOM" id="CLU_1421606_0_0_1"/>
<evidence type="ECO:0000313" key="2">
    <source>
        <dbReference type="Proteomes" id="UP000027265"/>
    </source>
</evidence>
<sequence>MSPAPEFVRISGDPVQSEEVAGVVEHPWEPFLRDHPLVNPFTFEPITFTSLAAAHWYPSQASVTTSATNREPPSSTDWLGLDPVALGVRDVLTSDVLGRACPAVDGTEESETIDVVGVSESILVAEGGGQPRQALYPTTPTTISQFPDSSSHMDSMEEMARVYSGAAAAAAGPYQSQYSLSSPFPEAAVVR</sequence>
<keyword evidence="2" id="KW-1185">Reference proteome</keyword>
<protein>
    <submittedName>
        <fullName evidence="1">Uncharacterized protein</fullName>
    </submittedName>
</protein>
<dbReference type="AlphaFoldDB" id="A0A067PKI1"/>
<dbReference type="EMBL" id="KL197729">
    <property type="protein sequence ID" value="KDQ54370.1"/>
    <property type="molecule type" value="Genomic_DNA"/>
</dbReference>